<dbReference type="VEuPathDB" id="FungiDB:H257_06224"/>
<dbReference type="Proteomes" id="UP000285712">
    <property type="component" value="Unassembled WGS sequence"/>
</dbReference>
<evidence type="ECO:0000256" key="4">
    <source>
        <dbReference type="ARBA" id="ARBA00023235"/>
    </source>
</evidence>
<dbReference type="SUPFAM" id="SSF48600">
    <property type="entry name" value="Chorismate mutase II"/>
    <property type="match status" value="1"/>
</dbReference>
<dbReference type="PROSITE" id="PS51171">
    <property type="entry name" value="PREPHENATE_DEHYDR_3"/>
    <property type="match status" value="1"/>
</dbReference>
<dbReference type="InterPro" id="IPR008238">
    <property type="entry name" value="Chorismate_mutase_AroQ_euk"/>
</dbReference>
<dbReference type="PANTHER" id="PTHR21145">
    <property type="entry name" value="CHORISMATE MUTASE"/>
    <property type="match status" value="1"/>
</dbReference>
<dbReference type="Pfam" id="PF00800">
    <property type="entry name" value="PDT"/>
    <property type="match status" value="1"/>
</dbReference>
<dbReference type="UniPathway" id="UPA00120">
    <property type="reaction ID" value="UER00203"/>
</dbReference>
<dbReference type="GO" id="GO:0004106">
    <property type="term" value="F:chorismate mutase activity"/>
    <property type="evidence" value="ECO:0007669"/>
    <property type="project" value="UniProtKB-EC"/>
</dbReference>
<organism evidence="6 7">
    <name type="scientific">Aphanomyces astaci</name>
    <name type="common">Crayfish plague agent</name>
    <dbReference type="NCBI Taxonomy" id="112090"/>
    <lineage>
        <taxon>Eukaryota</taxon>
        <taxon>Sar</taxon>
        <taxon>Stramenopiles</taxon>
        <taxon>Oomycota</taxon>
        <taxon>Saprolegniomycetes</taxon>
        <taxon>Saprolegniales</taxon>
        <taxon>Verrucalvaceae</taxon>
        <taxon>Aphanomyces</taxon>
    </lineage>
</organism>
<sequence length="518" mass="56452">MTATPKKVLLDDYRNVLIRQEETIIFSLIERAQFLRNAPIYRKRADATASLLSFKGKYNGFEGSFLEFMLSETERLHALNRRYTSPDEHAFFPSFLPDPILPPLDYQSVLIPNNININDQIMSVYLEKLLPHITHDSDDHTTFGSSANADIAVLQALSKRIHFGKFIAEAKFQVTFLLLLSSSLTLTMKAEKERYTALILANDAEGIMDALTNLAVEDNFVMPLTKQVQVAYLLQRLHHPSVSFVGPVGSFAHSAAVAHFANQRNFYPVGTLTDVFASVVAHQTAFGLVAFEDSQVGISKDAQLLLIASGLVVTAETVLERPFVLATSSASVPPADVTAVYMPASAEAGFGLIVDRVWSGAKVVQVASVDEAARCAQRLRGAVAVTTADAAKAADLHVLDTPVDLSAISKPPPALSVRFLVVGRSAQPPTGQDKTCLCVNVKHEVGSLLSALQVFKTHGVNMTCLESLQRSAAAGEFGFYMELDGHRDDRHVSDALAALRSTTQDVRCLGSFPVHRRS</sequence>
<protein>
    <recommendedName>
        <fullName evidence="2">chorismate mutase</fullName>
        <ecNumber evidence="2">5.4.99.5</ecNumber>
    </recommendedName>
</protein>
<dbReference type="GO" id="GO:0005737">
    <property type="term" value="C:cytoplasm"/>
    <property type="evidence" value="ECO:0007669"/>
    <property type="project" value="UniProtKB-SubCell"/>
</dbReference>
<dbReference type="GO" id="GO:0004664">
    <property type="term" value="F:prephenate dehydratase activity"/>
    <property type="evidence" value="ECO:0007669"/>
    <property type="project" value="InterPro"/>
</dbReference>
<evidence type="ECO:0000313" key="6">
    <source>
        <dbReference type="EMBL" id="RHY93657.1"/>
    </source>
</evidence>
<dbReference type="GO" id="GO:0046417">
    <property type="term" value="P:chorismate metabolic process"/>
    <property type="evidence" value="ECO:0007669"/>
    <property type="project" value="InterPro"/>
</dbReference>
<accession>A0A418DF53</accession>
<dbReference type="AlphaFoldDB" id="A0A418DF53"/>
<keyword evidence="4" id="KW-0413">Isomerase</keyword>
<evidence type="ECO:0000313" key="7">
    <source>
        <dbReference type="Proteomes" id="UP000285712"/>
    </source>
</evidence>
<evidence type="ECO:0000256" key="2">
    <source>
        <dbReference type="ARBA" id="ARBA00012404"/>
    </source>
</evidence>
<dbReference type="Gene3D" id="3.30.70.260">
    <property type="match status" value="1"/>
</dbReference>
<dbReference type="SUPFAM" id="SSF53850">
    <property type="entry name" value="Periplasmic binding protein-like II"/>
    <property type="match status" value="1"/>
</dbReference>
<evidence type="ECO:0000259" key="5">
    <source>
        <dbReference type="PROSITE" id="PS51171"/>
    </source>
</evidence>
<dbReference type="InterPro" id="IPR001086">
    <property type="entry name" value="Preph_deHydtase"/>
</dbReference>
<keyword evidence="3" id="KW-0963">Cytoplasm</keyword>
<gene>
    <name evidence="6" type="ORF">DYB35_001100</name>
</gene>
<proteinExistence type="predicted"/>
<dbReference type="PROSITE" id="PS51169">
    <property type="entry name" value="CHORISMATE_MUT_3"/>
    <property type="match status" value="1"/>
</dbReference>
<comment type="caution">
    <text evidence="6">The sequence shown here is derived from an EMBL/GenBank/DDBJ whole genome shotgun (WGS) entry which is preliminary data.</text>
</comment>
<name>A0A418DF53_APHAT</name>
<dbReference type="EC" id="5.4.99.5" evidence="2"/>
<comment type="subcellular location">
    <subcellularLocation>
        <location evidence="1">Cytoplasm</location>
    </subcellularLocation>
</comment>
<dbReference type="GO" id="GO:0009094">
    <property type="term" value="P:L-phenylalanine biosynthetic process"/>
    <property type="evidence" value="ECO:0007669"/>
    <property type="project" value="InterPro"/>
</dbReference>
<dbReference type="EMBL" id="QUTG01003009">
    <property type="protein sequence ID" value="RHY93657.1"/>
    <property type="molecule type" value="Genomic_DNA"/>
</dbReference>
<dbReference type="InterPro" id="IPR045865">
    <property type="entry name" value="ACT-like_dom_sf"/>
</dbReference>
<evidence type="ECO:0000256" key="1">
    <source>
        <dbReference type="ARBA" id="ARBA00004496"/>
    </source>
</evidence>
<evidence type="ECO:0000256" key="3">
    <source>
        <dbReference type="ARBA" id="ARBA00022490"/>
    </source>
</evidence>
<dbReference type="Gene3D" id="1.10.590.10">
    <property type="entry name" value="Chorismate mutase, AroQ class superfamily, eukaryotic"/>
    <property type="match status" value="1"/>
</dbReference>
<dbReference type="InterPro" id="IPR036263">
    <property type="entry name" value="Chorismate_II_sf"/>
</dbReference>
<dbReference type="Gene3D" id="3.40.190.10">
    <property type="entry name" value="Periplasmic binding protein-like II"/>
    <property type="match status" value="2"/>
</dbReference>
<feature type="domain" description="Prephenate dehydratase" evidence="5">
    <location>
        <begin position="241"/>
        <end position="418"/>
    </location>
</feature>
<dbReference type="PANTHER" id="PTHR21145:SF12">
    <property type="entry name" value="CHORISMATE MUTASE"/>
    <property type="match status" value="1"/>
</dbReference>
<reference evidence="6 7" key="1">
    <citation type="submission" date="2018-08" db="EMBL/GenBank/DDBJ databases">
        <title>Aphanomyces genome sequencing and annotation.</title>
        <authorList>
            <person name="Minardi D."/>
            <person name="Oidtmann B."/>
            <person name="Van Der Giezen M."/>
            <person name="Studholme D.J."/>
        </authorList>
    </citation>
    <scope>NUCLEOTIDE SEQUENCE [LARGE SCALE GENOMIC DNA]</scope>
    <source>
        <strain evidence="6 7">Sv</strain>
    </source>
</reference>
<dbReference type="SUPFAM" id="SSF55021">
    <property type="entry name" value="ACT-like"/>
    <property type="match status" value="1"/>
</dbReference>
<dbReference type="InterPro" id="IPR037039">
    <property type="entry name" value="CM_AroQ_sf_eucaryotic"/>
</dbReference>
<dbReference type="CDD" id="cd04905">
    <property type="entry name" value="ACT_CM-PDT"/>
    <property type="match status" value="1"/>
</dbReference>
<dbReference type="NCBIfam" id="TIGR01802">
    <property type="entry name" value="CM_pl-yst"/>
    <property type="match status" value="1"/>
</dbReference>